<keyword evidence="3 6" id="KW-0032">Aminotransferase</keyword>
<dbReference type="GO" id="GO:0030170">
    <property type="term" value="F:pyridoxal phosphate binding"/>
    <property type="evidence" value="ECO:0007669"/>
    <property type="project" value="InterPro"/>
</dbReference>
<evidence type="ECO:0000256" key="4">
    <source>
        <dbReference type="ARBA" id="ARBA00022679"/>
    </source>
</evidence>
<accession>A0A089X1N4</accession>
<dbReference type="PANTHER" id="PTHR46383">
    <property type="entry name" value="ASPARTATE AMINOTRANSFERASE"/>
    <property type="match status" value="1"/>
</dbReference>
<evidence type="ECO:0000256" key="3">
    <source>
        <dbReference type="ARBA" id="ARBA00022576"/>
    </source>
</evidence>
<dbReference type="CDD" id="cd00609">
    <property type="entry name" value="AAT_like"/>
    <property type="match status" value="1"/>
</dbReference>
<dbReference type="PANTHER" id="PTHR46383:SF2">
    <property type="entry name" value="AMINOTRANSFERASE"/>
    <property type="match status" value="1"/>
</dbReference>
<dbReference type="KEGG" id="sgu:SGLAU_04510"/>
<dbReference type="EMBL" id="CP009438">
    <property type="protein sequence ID" value="AIR96928.1"/>
    <property type="molecule type" value="Genomic_DNA"/>
</dbReference>
<dbReference type="InterPro" id="IPR004838">
    <property type="entry name" value="NHTrfase_class1_PyrdxlP-BS"/>
</dbReference>
<dbReference type="InterPro" id="IPR004839">
    <property type="entry name" value="Aminotransferase_I/II_large"/>
</dbReference>
<evidence type="ECO:0000256" key="2">
    <source>
        <dbReference type="ARBA" id="ARBA00007441"/>
    </source>
</evidence>
<dbReference type="SUPFAM" id="SSF53383">
    <property type="entry name" value="PLP-dependent transferases"/>
    <property type="match status" value="1"/>
</dbReference>
<dbReference type="eggNOG" id="COG0436">
    <property type="taxonomic scope" value="Bacteria"/>
</dbReference>
<comment type="cofactor">
    <cofactor evidence="1 6">
        <name>pyridoxal 5'-phosphate</name>
        <dbReference type="ChEBI" id="CHEBI:597326"/>
    </cofactor>
</comment>
<organism evidence="8 9">
    <name type="scientific">Streptomyces glaucescens</name>
    <dbReference type="NCBI Taxonomy" id="1907"/>
    <lineage>
        <taxon>Bacteria</taxon>
        <taxon>Bacillati</taxon>
        <taxon>Actinomycetota</taxon>
        <taxon>Actinomycetes</taxon>
        <taxon>Kitasatosporales</taxon>
        <taxon>Streptomycetaceae</taxon>
        <taxon>Streptomyces</taxon>
    </lineage>
</organism>
<keyword evidence="5" id="KW-0663">Pyridoxal phosphate</keyword>
<protein>
    <recommendedName>
        <fullName evidence="6">Aminotransferase</fullName>
        <ecNumber evidence="6">2.6.1.-</ecNumber>
    </recommendedName>
</protein>
<evidence type="ECO:0000256" key="6">
    <source>
        <dbReference type="RuleBase" id="RU000481"/>
    </source>
</evidence>
<dbReference type="GO" id="GO:0008483">
    <property type="term" value="F:transaminase activity"/>
    <property type="evidence" value="ECO:0007669"/>
    <property type="project" value="UniProtKB-KW"/>
</dbReference>
<dbReference type="GO" id="GO:0006520">
    <property type="term" value="P:amino acid metabolic process"/>
    <property type="evidence" value="ECO:0007669"/>
    <property type="project" value="InterPro"/>
</dbReference>
<keyword evidence="4 6" id="KW-0808">Transferase</keyword>
<dbReference type="RefSeq" id="WP_043506264.1">
    <property type="nucleotide sequence ID" value="NZ_CP009438.1"/>
</dbReference>
<reference evidence="9" key="1">
    <citation type="journal article" date="2015" name="J. Biotechnol.">
        <title>Complete genome sequence of the actinobacterium Streptomyces glaucescens GLA.O (DSM 40922) consisting of a linear chromosome and one linear plasmid.</title>
        <authorList>
            <person name="Ortseifen V."/>
            <person name="Winkler A."/>
            <person name="Albersmeier A."/>
            <person name="Wendler S."/>
            <person name="Puhler A."/>
            <person name="Kalinowski J."/>
            <person name="Ruckert C."/>
        </authorList>
    </citation>
    <scope>NUCLEOTIDE SEQUENCE [LARGE SCALE GENOMIC DNA]</scope>
    <source>
        <strain evidence="9">DSM 40922 / GLA O</strain>
    </source>
</reference>
<dbReference type="InterPro" id="IPR015421">
    <property type="entry name" value="PyrdxlP-dep_Trfase_major"/>
</dbReference>
<dbReference type="AlphaFoldDB" id="A0A089X1N4"/>
<evidence type="ECO:0000256" key="5">
    <source>
        <dbReference type="ARBA" id="ARBA00022898"/>
    </source>
</evidence>
<dbReference type="STRING" id="1907.SGLAU_04510"/>
<dbReference type="EC" id="2.6.1.-" evidence="6"/>
<dbReference type="InterPro" id="IPR015424">
    <property type="entry name" value="PyrdxlP-dep_Trfase"/>
</dbReference>
<dbReference type="Gene3D" id="3.40.640.10">
    <property type="entry name" value="Type I PLP-dependent aspartate aminotransferase-like (Major domain)"/>
    <property type="match status" value="1"/>
</dbReference>
<dbReference type="PROSITE" id="PS00105">
    <property type="entry name" value="AA_TRANSFER_CLASS_1"/>
    <property type="match status" value="1"/>
</dbReference>
<dbReference type="Proteomes" id="UP000029482">
    <property type="component" value="Chromosome"/>
</dbReference>
<evidence type="ECO:0000313" key="9">
    <source>
        <dbReference type="Proteomes" id="UP000029482"/>
    </source>
</evidence>
<comment type="similarity">
    <text evidence="2 6">Belongs to the class-I pyridoxal-phosphate-dependent aminotransferase family.</text>
</comment>
<keyword evidence="9" id="KW-1185">Reference proteome</keyword>
<dbReference type="Pfam" id="PF00155">
    <property type="entry name" value="Aminotran_1_2"/>
    <property type="match status" value="1"/>
</dbReference>
<dbReference type="InterPro" id="IPR050596">
    <property type="entry name" value="AspAT/PAT-like"/>
</dbReference>
<proteinExistence type="inferred from homology"/>
<gene>
    <name evidence="8" type="ORF">SGLAU_04510</name>
</gene>
<evidence type="ECO:0000313" key="8">
    <source>
        <dbReference type="EMBL" id="AIR96928.1"/>
    </source>
</evidence>
<name>A0A089X1N4_STRGA</name>
<evidence type="ECO:0000256" key="1">
    <source>
        <dbReference type="ARBA" id="ARBA00001933"/>
    </source>
</evidence>
<sequence>MSQEILSAAESIPSSCLHRIFRAAEKREEESGVAVTKLHVGDPYFNPSDDVAEAFMDAVRRGETKYTGVEGLPQLRAAVVEKLRADNEVDSAVSRLLISPGSCQGLAALLQSLAEPGAEILLPELHWPVHLQQSLLAGFRPVLYPLGADLRPDPEAIAAAATPRTRVLLINSPANPTGVVLDRAELTALLDLARGRGWQVISDEAYEHFLYEREHISTASLERDVPVDERIVHSVFSFSKSFAMTGYRLGYVALANDRAADVMKVVQEANIIGTSTPVQYAGIAALNSRADSTAANRKLVQRNRDVALPPLIRAGLLRELPAGGWYAMLDVARTGLDAETFATRLLERKGVAVVPGEGFAMRPDVDERGRVRSHDYAPWARHLVRIAFCVDPVALETGVRGLLEFVEECADGGAA</sequence>
<dbReference type="HOGENOM" id="CLU_017584_4_3_11"/>
<feature type="domain" description="Aminotransferase class I/classII large" evidence="7">
    <location>
        <begin position="35"/>
        <end position="371"/>
    </location>
</feature>
<evidence type="ECO:0000259" key="7">
    <source>
        <dbReference type="Pfam" id="PF00155"/>
    </source>
</evidence>